<dbReference type="EMBL" id="JFYO01000007">
    <property type="protein sequence ID" value="EZP26175.1"/>
    <property type="molecule type" value="Genomic_DNA"/>
</dbReference>
<reference evidence="10 11" key="1">
    <citation type="submission" date="2014-03" db="EMBL/GenBank/DDBJ databases">
        <title>Draft Genome Sequences of 13 Willow Endophytes.</title>
        <authorList>
            <person name="Gan H.Y."/>
            <person name="Gan H.M."/>
            <person name="Savka M.A."/>
            <person name="Hudson A.O."/>
        </authorList>
    </citation>
    <scope>NUCLEOTIDE SEQUENCE [LARGE SCALE GENOMIC DNA]</scope>
    <source>
        <strain evidence="10 11">RIT293</strain>
    </source>
</reference>
<dbReference type="InterPro" id="IPR050979">
    <property type="entry name" value="LD-transpeptidase"/>
</dbReference>
<dbReference type="InterPro" id="IPR005490">
    <property type="entry name" value="LD_TPept_cat_dom"/>
</dbReference>
<accession>A0A031FRF8</accession>
<dbReference type="PANTHER" id="PTHR30582:SF2">
    <property type="entry name" value="L,D-TRANSPEPTIDASE YCIB-RELATED"/>
    <property type="match status" value="1"/>
</dbReference>
<dbReference type="GO" id="GO:0071972">
    <property type="term" value="F:peptidoglycan L,D-transpeptidase activity"/>
    <property type="evidence" value="ECO:0007669"/>
    <property type="project" value="TreeGrafter"/>
</dbReference>
<feature type="compositionally biased region" description="Basic and acidic residues" evidence="7">
    <location>
        <begin position="1"/>
        <end position="10"/>
    </location>
</feature>
<dbReference type="GO" id="GO:0018104">
    <property type="term" value="P:peptidoglycan-protein cross-linking"/>
    <property type="evidence" value="ECO:0007669"/>
    <property type="project" value="TreeGrafter"/>
</dbReference>
<keyword evidence="4 6" id="KW-0573">Peptidoglycan synthesis</keyword>
<evidence type="ECO:0000256" key="5">
    <source>
        <dbReference type="ARBA" id="ARBA00023316"/>
    </source>
</evidence>
<dbReference type="InterPro" id="IPR022029">
    <property type="entry name" value="YoaR-like_PG-bd"/>
</dbReference>
<organism evidence="10 11">
    <name type="scientific">Microbacterium oleivorans</name>
    <dbReference type="NCBI Taxonomy" id="273677"/>
    <lineage>
        <taxon>Bacteria</taxon>
        <taxon>Bacillati</taxon>
        <taxon>Actinomycetota</taxon>
        <taxon>Actinomycetes</taxon>
        <taxon>Micrococcales</taxon>
        <taxon>Microbacteriaceae</taxon>
        <taxon>Microbacterium</taxon>
    </lineage>
</organism>
<dbReference type="GO" id="GO:0008360">
    <property type="term" value="P:regulation of cell shape"/>
    <property type="evidence" value="ECO:0007669"/>
    <property type="project" value="UniProtKB-UniRule"/>
</dbReference>
<keyword evidence="8" id="KW-0472">Membrane</keyword>
<feature type="active site" description="Proton donor/acceptor" evidence="6">
    <location>
        <position position="433"/>
    </location>
</feature>
<feature type="transmembrane region" description="Helical" evidence="8">
    <location>
        <begin position="36"/>
        <end position="60"/>
    </location>
</feature>
<dbReference type="InterPro" id="IPR038063">
    <property type="entry name" value="Transpep_catalytic_dom"/>
</dbReference>
<protein>
    <submittedName>
        <fullName evidence="10">ErfK/YbiS/YcfS/YnhG family protein</fullName>
    </submittedName>
</protein>
<evidence type="ECO:0000313" key="10">
    <source>
        <dbReference type="EMBL" id="EZP26175.1"/>
    </source>
</evidence>
<keyword evidence="5 6" id="KW-0961">Cell wall biogenesis/degradation</keyword>
<dbReference type="PANTHER" id="PTHR30582">
    <property type="entry name" value="L,D-TRANSPEPTIDASE"/>
    <property type="match status" value="1"/>
</dbReference>
<keyword evidence="11" id="KW-1185">Reference proteome</keyword>
<keyword evidence="8" id="KW-0812">Transmembrane</keyword>
<evidence type="ECO:0000256" key="3">
    <source>
        <dbReference type="ARBA" id="ARBA00022960"/>
    </source>
</evidence>
<evidence type="ECO:0000256" key="1">
    <source>
        <dbReference type="ARBA" id="ARBA00004752"/>
    </source>
</evidence>
<dbReference type="Proteomes" id="UP000024001">
    <property type="component" value="Unassembled WGS sequence"/>
</dbReference>
<dbReference type="Pfam" id="PF12229">
    <property type="entry name" value="PG_binding_4"/>
    <property type="match status" value="1"/>
</dbReference>
<keyword evidence="3 6" id="KW-0133">Cell shape</keyword>
<dbReference type="UniPathway" id="UPA00219"/>
<evidence type="ECO:0000256" key="2">
    <source>
        <dbReference type="ARBA" id="ARBA00022679"/>
    </source>
</evidence>
<feature type="domain" description="L,D-TPase catalytic" evidence="9">
    <location>
        <begin position="354"/>
        <end position="473"/>
    </location>
</feature>
<dbReference type="GO" id="GO:0005576">
    <property type="term" value="C:extracellular region"/>
    <property type="evidence" value="ECO:0007669"/>
    <property type="project" value="TreeGrafter"/>
</dbReference>
<gene>
    <name evidence="10" type="ORF">BW34_02507</name>
</gene>
<dbReference type="eggNOG" id="COG1376">
    <property type="taxonomic scope" value="Bacteria"/>
</dbReference>
<dbReference type="AlphaFoldDB" id="A0A031FRF8"/>
<evidence type="ECO:0000313" key="11">
    <source>
        <dbReference type="Proteomes" id="UP000024001"/>
    </source>
</evidence>
<dbReference type="CDD" id="cd16913">
    <property type="entry name" value="YkuD_like"/>
    <property type="match status" value="1"/>
</dbReference>
<dbReference type="RefSeq" id="WP_036313019.1">
    <property type="nucleotide sequence ID" value="NZ_JFYO01000007.1"/>
</dbReference>
<evidence type="ECO:0000259" key="9">
    <source>
        <dbReference type="PROSITE" id="PS52029"/>
    </source>
</evidence>
<dbReference type="PROSITE" id="PS52029">
    <property type="entry name" value="LD_TPASE"/>
    <property type="match status" value="1"/>
</dbReference>
<keyword evidence="2" id="KW-0808">Transferase</keyword>
<keyword evidence="8" id="KW-1133">Transmembrane helix</keyword>
<proteinExistence type="predicted"/>
<dbReference type="SUPFAM" id="SSF141523">
    <property type="entry name" value="L,D-transpeptidase catalytic domain-like"/>
    <property type="match status" value="1"/>
</dbReference>
<dbReference type="GO" id="GO:0016740">
    <property type="term" value="F:transferase activity"/>
    <property type="evidence" value="ECO:0007669"/>
    <property type="project" value="UniProtKB-KW"/>
</dbReference>
<dbReference type="Pfam" id="PF03734">
    <property type="entry name" value="YkuD"/>
    <property type="match status" value="1"/>
</dbReference>
<dbReference type="GO" id="GO:0071555">
    <property type="term" value="P:cell wall organization"/>
    <property type="evidence" value="ECO:0007669"/>
    <property type="project" value="UniProtKB-UniRule"/>
</dbReference>
<evidence type="ECO:0000256" key="7">
    <source>
        <dbReference type="SAM" id="MobiDB-lite"/>
    </source>
</evidence>
<evidence type="ECO:0000256" key="6">
    <source>
        <dbReference type="PROSITE-ProRule" id="PRU01373"/>
    </source>
</evidence>
<evidence type="ECO:0000256" key="4">
    <source>
        <dbReference type="ARBA" id="ARBA00022984"/>
    </source>
</evidence>
<dbReference type="Gene3D" id="2.40.440.10">
    <property type="entry name" value="L,D-transpeptidase catalytic domain-like"/>
    <property type="match status" value="1"/>
</dbReference>
<comment type="caution">
    <text evidence="10">The sequence shown here is derived from an EMBL/GenBank/DDBJ whole genome shotgun (WGS) entry which is preliminary data.</text>
</comment>
<feature type="region of interest" description="Disordered" evidence="7">
    <location>
        <begin position="1"/>
        <end position="26"/>
    </location>
</feature>
<dbReference type="PATRIC" id="fig|273677.3.peg.2487"/>
<name>A0A031FRF8_9MICO</name>
<comment type="pathway">
    <text evidence="1 6">Cell wall biogenesis; peptidoglycan biosynthesis.</text>
</comment>
<feature type="active site" description="Nucleophile" evidence="6">
    <location>
        <position position="449"/>
    </location>
</feature>
<evidence type="ECO:0000256" key="8">
    <source>
        <dbReference type="SAM" id="Phobius"/>
    </source>
</evidence>
<dbReference type="OrthoDB" id="3176960at2"/>
<sequence>MSEIITRQDADDTSASDAPLDVRWAPAEPAPRPRRLWLKVGVPVAVVVAAATVCSLILIAPGTTAAGVPVGGQTAGAAADTISSRLSSIEVSLGDGGPTVSAADLGASIDASALADAAFAGSPMWNVTAWSAAYGTPDVTLDADRAANVLRAALPEAYTDPTPAAVSFQKGAYTVTPAVDGTGVSVDAVRTALESALADGQSTVTVDPTPEPVASIVTTAAAEATAASLNDMTSEAGFYAGDERTVPISADTLASWLTVDADDAGVFSYTVDAAAIQTAVDALPDQVDQDPVSANVLASEAGKTLSTLAEGQDGRVLGDTSGVARDFADQLASGDASYELPVEVTPRSTVSTVRLAEVDLGEQRLYLKENGKVVDTWLISSGRDGAVTFPGRYSIGWRTPLQDMKGTSRDTGNKYTQPDVPWVMYFNGNQAFHGAYWHNNFGNQMSAGCVNMPPATAKKLYDWMPDGGDVWIHS</sequence>